<evidence type="ECO:0000256" key="3">
    <source>
        <dbReference type="ARBA" id="ARBA00022448"/>
    </source>
</evidence>
<reference evidence="11" key="1">
    <citation type="submission" date="2018-05" db="EMBL/GenBank/DDBJ databases">
        <authorList>
            <person name="Lanie J.A."/>
            <person name="Ng W.-L."/>
            <person name="Kazmierczak K.M."/>
            <person name="Andrzejewski T.M."/>
            <person name="Davidsen T.M."/>
            <person name="Wayne K.J."/>
            <person name="Tettelin H."/>
            <person name="Glass J.I."/>
            <person name="Rusch D."/>
            <person name="Podicherti R."/>
            <person name="Tsui H.-C.T."/>
            <person name="Winkler M.E."/>
        </authorList>
    </citation>
    <scope>NUCLEOTIDE SEQUENCE</scope>
</reference>
<dbReference type="Gene3D" id="1.10.3720.10">
    <property type="entry name" value="MetI-like"/>
    <property type="match status" value="1"/>
</dbReference>
<feature type="transmembrane region" description="Helical" evidence="9">
    <location>
        <begin position="121"/>
        <end position="140"/>
    </location>
</feature>
<keyword evidence="8 9" id="KW-0472">Membrane</keyword>
<dbReference type="InterPro" id="IPR043429">
    <property type="entry name" value="ArtM/GltK/GlnP/TcyL/YhdX-like"/>
</dbReference>
<protein>
    <recommendedName>
        <fullName evidence="10">ABC transmembrane type-1 domain-containing protein</fullName>
    </recommendedName>
</protein>
<evidence type="ECO:0000313" key="11">
    <source>
        <dbReference type="EMBL" id="SVA30543.1"/>
    </source>
</evidence>
<sequence>MTRKIYNSKNINSQTWAWNIAVLASIFFLVYLPSKEALSTGNQSGGYLELLLLLPAGIFYTLLVTFLGSSAAIFVGLLVGLGKLSKNPTIRLSVSFYTEILRGVPLLVLLFYIYYALGEFIHMPALVAAVAGFGFSYGAYMADVFRSGIEAVPKEQGEAARSLGMNEKQALTQIILPQSMRTIIPAIGNQTLGMLKDTSLVSVLAISDILRVGNEYATKHFNFFETYTYVALTYLLLTLLLSRIVYKLEFRYRIESN</sequence>
<keyword evidence="4" id="KW-1003">Cell membrane</keyword>
<keyword evidence="7 9" id="KW-1133">Transmembrane helix</keyword>
<feature type="transmembrane region" description="Helical" evidence="9">
    <location>
        <begin position="52"/>
        <end position="82"/>
    </location>
</feature>
<dbReference type="PANTHER" id="PTHR30614">
    <property type="entry name" value="MEMBRANE COMPONENT OF AMINO ACID ABC TRANSPORTER"/>
    <property type="match status" value="1"/>
</dbReference>
<dbReference type="GO" id="GO:0043190">
    <property type="term" value="C:ATP-binding cassette (ABC) transporter complex"/>
    <property type="evidence" value="ECO:0007669"/>
    <property type="project" value="InterPro"/>
</dbReference>
<dbReference type="PROSITE" id="PS50928">
    <property type="entry name" value="ABC_TM1"/>
    <property type="match status" value="1"/>
</dbReference>
<accession>A0A381UUH9</accession>
<dbReference type="InterPro" id="IPR035906">
    <property type="entry name" value="MetI-like_sf"/>
</dbReference>
<feature type="transmembrane region" description="Helical" evidence="9">
    <location>
        <begin position="227"/>
        <end position="246"/>
    </location>
</feature>
<keyword evidence="3" id="KW-0813">Transport</keyword>
<dbReference type="EMBL" id="UINC01006942">
    <property type="protein sequence ID" value="SVA30543.1"/>
    <property type="molecule type" value="Genomic_DNA"/>
</dbReference>
<evidence type="ECO:0000256" key="9">
    <source>
        <dbReference type="SAM" id="Phobius"/>
    </source>
</evidence>
<dbReference type="NCBIfam" id="TIGR01726">
    <property type="entry name" value="HEQRo_perm_3TM"/>
    <property type="match status" value="1"/>
</dbReference>
<evidence type="ECO:0000259" key="10">
    <source>
        <dbReference type="PROSITE" id="PS50928"/>
    </source>
</evidence>
<dbReference type="InterPro" id="IPR010065">
    <property type="entry name" value="AA_ABC_transptr_permease_3TM"/>
</dbReference>
<evidence type="ECO:0000256" key="1">
    <source>
        <dbReference type="ARBA" id="ARBA00004651"/>
    </source>
</evidence>
<dbReference type="PANTHER" id="PTHR30614:SF20">
    <property type="entry name" value="GLUTAMINE TRANSPORT SYSTEM PERMEASE PROTEIN GLNP"/>
    <property type="match status" value="1"/>
</dbReference>
<feature type="transmembrane region" description="Helical" evidence="9">
    <location>
        <begin position="94"/>
        <end position="115"/>
    </location>
</feature>
<evidence type="ECO:0000256" key="5">
    <source>
        <dbReference type="ARBA" id="ARBA00022692"/>
    </source>
</evidence>
<dbReference type="CDD" id="cd06261">
    <property type="entry name" value="TM_PBP2"/>
    <property type="match status" value="1"/>
</dbReference>
<dbReference type="AlphaFoldDB" id="A0A381UUH9"/>
<gene>
    <name evidence="11" type="ORF">METZ01_LOCUS83397</name>
</gene>
<evidence type="ECO:0000256" key="2">
    <source>
        <dbReference type="ARBA" id="ARBA00010072"/>
    </source>
</evidence>
<feature type="domain" description="ABC transmembrane type-1" evidence="10">
    <location>
        <begin position="58"/>
        <end position="245"/>
    </location>
</feature>
<evidence type="ECO:0000256" key="7">
    <source>
        <dbReference type="ARBA" id="ARBA00022989"/>
    </source>
</evidence>
<evidence type="ECO:0000256" key="6">
    <source>
        <dbReference type="ARBA" id="ARBA00022970"/>
    </source>
</evidence>
<dbReference type="SUPFAM" id="SSF161098">
    <property type="entry name" value="MetI-like"/>
    <property type="match status" value="1"/>
</dbReference>
<proteinExistence type="inferred from homology"/>
<keyword evidence="6" id="KW-0029">Amino-acid transport</keyword>
<dbReference type="GO" id="GO:0022857">
    <property type="term" value="F:transmembrane transporter activity"/>
    <property type="evidence" value="ECO:0007669"/>
    <property type="project" value="InterPro"/>
</dbReference>
<evidence type="ECO:0000256" key="8">
    <source>
        <dbReference type="ARBA" id="ARBA00023136"/>
    </source>
</evidence>
<evidence type="ECO:0000256" key="4">
    <source>
        <dbReference type="ARBA" id="ARBA00022475"/>
    </source>
</evidence>
<comment type="subcellular location">
    <subcellularLocation>
        <location evidence="1">Cell membrane</location>
        <topology evidence="1">Multi-pass membrane protein</topology>
    </subcellularLocation>
</comment>
<dbReference type="InterPro" id="IPR000515">
    <property type="entry name" value="MetI-like"/>
</dbReference>
<keyword evidence="5 9" id="KW-0812">Transmembrane</keyword>
<name>A0A381UUH9_9ZZZZ</name>
<dbReference type="Pfam" id="PF00528">
    <property type="entry name" value="BPD_transp_1"/>
    <property type="match status" value="1"/>
</dbReference>
<dbReference type="GO" id="GO:0006865">
    <property type="term" value="P:amino acid transport"/>
    <property type="evidence" value="ECO:0007669"/>
    <property type="project" value="UniProtKB-KW"/>
</dbReference>
<comment type="similarity">
    <text evidence="2">Belongs to the binding-protein-dependent transport system permease family. HisMQ subfamily.</text>
</comment>
<organism evidence="11">
    <name type="scientific">marine metagenome</name>
    <dbReference type="NCBI Taxonomy" id="408172"/>
    <lineage>
        <taxon>unclassified sequences</taxon>
        <taxon>metagenomes</taxon>
        <taxon>ecological metagenomes</taxon>
    </lineage>
</organism>
<feature type="transmembrane region" description="Helical" evidence="9">
    <location>
        <begin position="16"/>
        <end position="32"/>
    </location>
</feature>